<organism evidence="2 3">
    <name type="scientific">Pseudoclavibacter albus</name>
    <dbReference type="NCBI Taxonomy" id="272241"/>
    <lineage>
        <taxon>Bacteria</taxon>
        <taxon>Bacillati</taxon>
        <taxon>Actinomycetota</taxon>
        <taxon>Actinomycetes</taxon>
        <taxon>Micrococcales</taxon>
        <taxon>Microbacteriaceae</taxon>
        <taxon>Pseudoclavibacter</taxon>
    </lineage>
</organism>
<dbReference type="RefSeq" id="WP_206395096.1">
    <property type="nucleotide sequence ID" value="NZ_JAFDPW010000002.1"/>
</dbReference>
<name>A0ABT2HUD9_9MICO</name>
<evidence type="ECO:0000313" key="2">
    <source>
        <dbReference type="EMBL" id="MCT2041917.1"/>
    </source>
</evidence>
<feature type="region of interest" description="Disordered" evidence="1">
    <location>
        <begin position="1"/>
        <end position="62"/>
    </location>
</feature>
<dbReference type="Proteomes" id="UP001525379">
    <property type="component" value="Unassembled WGS sequence"/>
</dbReference>
<proteinExistence type="predicted"/>
<dbReference type="EMBL" id="JALXSQ010000002">
    <property type="protein sequence ID" value="MCT2041917.1"/>
    <property type="molecule type" value="Genomic_DNA"/>
</dbReference>
<accession>A0ABT2HUD9</accession>
<reference evidence="2 3" key="1">
    <citation type="submission" date="2022-04" db="EMBL/GenBank/DDBJ databases">
        <title>Human microbiome associated bacterial genomes.</title>
        <authorList>
            <person name="Sandstrom S."/>
            <person name="Salamzade R."/>
            <person name="Kalan L.R."/>
        </authorList>
    </citation>
    <scope>NUCLEOTIDE SEQUENCE [LARGE SCALE GENOMIC DNA]</scope>
    <source>
        <strain evidence="3">p3-SID1799</strain>
    </source>
</reference>
<feature type="region of interest" description="Disordered" evidence="1">
    <location>
        <begin position="167"/>
        <end position="227"/>
    </location>
</feature>
<comment type="caution">
    <text evidence="2">The sequence shown here is derived from an EMBL/GenBank/DDBJ whole genome shotgun (WGS) entry which is preliminary data.</text>
</comment>
<keyword evidence="3" id="KW-1185">Reference proteome</keyword>
<sequence>MFGWFRKRAQADELNGPSEPLAAPTPKAPVDHSAPEQSEPVNAHVPGQPEQDERDLHEIAPTPGEIVLAAPSLTPSMPLGEHPNILGVIEDDTTGAPRLLDPDAALSEATREQLAMLLTDLFGARGRYRLEWRPNREPGDDAMFAETMVADLVRRIQNTIAETAELEASPHARRRELRSPRAPRQLTADDEERERALDAFLKPAPSDAELLEALTPNSAAERARRRA</sequence>
<evidence type="ECO:0000256" key="1">
    <source>
        <dbReference type="SAM" id="MobiDB-lite"/>
    </source>
</evidence>
<gene>
    <name evidence="2" type="ORF">M3D15_00960</name>
</gene>
<evidence type="ECO:0000313" key="3">
    <source>
        <dbReference type="Proteomes" id="UP001525379"/>
    </source>
</evidence>
<protein>
    <submittedName>
        <fullName evidence="2">Uncharacterized protein</fullName>
    </submittedName>
</protein>